<protein>
    <submittedName>
        <fullName evidence="4">OmpA family protein</fullName>
    </submittedName>
</protein>
<dbReference type="PRINTS" id="PR01021">
    <property type="entry name" value="OMPADOMAIN"/>
</dbReference>
<comment type="caution">
    <text evidence="4">The sequence shown here is derived from an EMBL/GenBank/DDBJ whole genome shotgun (WGS) entry which is preliminary data.</text>
</comment>
<dbReference type="InterPro" id="IPR036737">
    <property type="entry name" value="OmpA-like_sf"/>
</dbReference>
<evidence type="ECO:0000256" key="3">
    <source>
        <dbReference type="ARBA" id="ARBA00023237"/>
    </source>
</evidence>
<dbReference type="Proteomes" id="UP000461234">
    <property type="component" value="Unassembled WGS sequence"/>
</dbReference>
<evidence type="ECO:0000256" key="1">
    <source>
        <dbReference type="ARBA" id="ARBA00004442"/>
    </source>
</evidence>
<dbReference type="Gene3D" id="3.30.1330.60">
    <property type="entry name" value="OmpA-like domain"/>
    <property type="match status" value="1"/>
</dbReference>
<dbReference type="RefSeq" id="WP_000967365.1">
    <property type="nucleotide sequence ID" value="NZ_CP196471.1"/>
</dbReference>
<dbReference type="PANTHER" id="PTHR30329:SF21">
    <property type="entry name" value="LIPOPROTEIN YIAD-RELATED"/>
    <property type="match status" value="1"/>
</dbReference>
<dbReference type="InterPro" id="IPR006664">
    <property type="entry name" value="OMP_bac"/>
</dbReference>
<dbReference type="PROSITE" id="PS51123">
    <property type="entry name" value="OMPA_2"/>
    <property type="match status" value="1"/>
</dbReference>
<dbReference type="GO" id="GO:0009279">
    <property type="term" value="C:cell outer membrane"/>
    <property type="evidence" value="ECO:0007669"/>
    <property type="project" value="UniProtKB-SubCell"/>
</dbReference>
<proteinExistence type="predicted"/>
<name>A0A5N5XY14_ACIBA</name>
<dbReference type="CDD" id="cd07185">
    <property type="entry name" value="OmpA_C-like"/>
    <property type="match status" value="1"/>
</dbReference>
<organism evidence="4 5">
    <name type="scientific">Acinetobacter baumannii</name>
    <dbReference type="NCBI Taxonomy" id="470"/>
    <lineage>
        <taxon>Bacteria</taxon>
        <taxon>Pseudomonadati</taxon>
        <taxon>Pseudomonadota</taxon>
        <taxon>Gammaproteobacteria</taxon>
        <taxon>Moraxellales</taxon>
        <taxon>Moraxellaceae</taxon>
        <taxon>Acinetobacter</taxon>
        <taxon>Acinetobacter calcoaceticus/baumannii complex</taxon>
    </lineage>
</organism>
<reference evidence="4 5" key="1">
    <citation type="submission" date="2019-10" db="EMBL/GenBank/DDBJ databases">
        <title>Genetic environment of the oxa23 gene and comparative analysis of carbapenem resistant Acinetobacter baumannii isolates belonging to global clone 1, lineage 2 recovered in a burns hospital outbreak in 2012-2013.</title>
        <authorList>
            <person name="Douraghi M."/>
            <person name="Aris P."/>
            <person name="Kenyon J."/>
            <person name="Hamidian M."/>
        </authorList>
    </citation>
    <scope>NUCLEOTIDE SEQUENCE [LARGE SCALE GENOMIC DNA]</scope>
    <source>
        <strain evidence="4 5">ABS103</strain>
    </source>
</reference>
<evidence type="ECO:0000313" key="5">
    <source>
        <dbReference type="Proteomes" id="UP000461234"/>
    </source>
</evidence>
<evidence type="ECO:0000256" key="2">
    <source>
        <dbReference type="ARBA" id="ARBA00023136"/>
    </source>
</evidence>
<accession>A0A5N5XY14</accession>
<dbReference type="AlphaFoldDB" id="A0A5N5XY14"/>
<dbReference type="InterPro" id="IPR050330">
    <property type="entry name" value="Bact_OuterMem_StrucFunc"/>
</dbReference>
<dbReference type="Pfam" id="PF00691">
    <property type="entry name" value="OmpA"/>
    <property type="match status" value="1"/>
</dbReference>
<keyword evidence="3" id="KW-0998">Cell outer membrane</keyword>
<gene>
    <name evidence="4" type="ORF">F2P40_20840</name>
</gene>
<evidence type="ECO:0000313" key="4">
    <source>
        <dbReference type="EMBL" id="MQR51721.1"/>
    </source>
</evidence>
<dbReference type="EMBL" id="WIOC01000061">
    <property type="protein sequence ID" value="MQR51721.1"/>
    <property type="molecule type" value="Genomic_DNA"/>
</dbReference>
<comment type="subcellular location">
    <subcellularLocation>
        <location evidence="1">Cell outer membrane</location>
    </subcellularLocation>
</comment>
<dbReference type="InterPro" id="IPR006665">
    <property type="entry name" value="OmpA-like"/>
</dbReference>
<dbReference type="PANTHER" id="PTHR30329">
    <property type="entry name" value="STATOR ELEMENT OF FLAGELLAR MOTOR COMPLEX"/>
    <property type="match status" value="1"/>
</dbReference>
<sequence length="180" mass="20368">MLYTAVLVICGCTNAPSRQPLEYLGIQQHEYSNKHVFCDTVDRGLYPVCNQLTVKTPADNFNIDDLLKNEPAAIVNFDFNKSILKPEAKNILDAVIQNPKYQGKILYLKGYTDNIGGEKYNNILAQKRADSVKSYLSMKGLPNEMMVSLGFGLCCYVVENNTDSNREKNRRVEIYIDSKN</sequence>
<dbReference type="SUPFAM" id="SSF103088">
    <property type="entry name" value="OmpA-like"/>
    <property type="match status" value="1"/>
</dbReference>
<keyword evidence="2" id="KW-0472">Membrane</keyword>